<dbReference type="GeneID" id="66983408"/>
<feature type="domain" description="RAI1-like" evidence="8">
    <location>
        <begin position="22"/>
        <end position="379"/>
    </location>
</feature>
<comment type="function">
    <text evidence="5">Decapping enzyme for NAD-capped RNAs: specifically hydrolyzes the nicotinamide adenine dinucleotide (NAD) cap from a subset of RNAs by removing the entire NAD moiety from the 5'-end of an NAD-capped RNA. The NAD-cap is present at the 5'-end of some RNAs and snoRNAs. In contrast to the canonical 5'-end N7 methylguanosine (m7G) cap, the NAD cap promotes mRNA decay. Also acts as a non-canonical decapping enzyme that removes the entire cap structure of m7G capped or incompletely capped RNAs. Has decapping activity toward incomplete 5'-end m7G cap mRNAs such as unmethylated 5'-end-capped RNA (cap0), while it has no activity toward 2'-O-ribose methylated m7G cap (cap1). Also possesses RNA 5'-pyrophosphohydrolase activity by hydrolyzing the 5'-end triphosphate to release pyrophosphates. Stimulates exoribonuclease activity of Rat1, allowing it to degrade RNAs with stable secondary structure more effectively.</text>
</comment>
<dbReference type="GO" id="GO:0110155">
    <property type="term" value="P:NAD-cap decapping"/>
    <property type="evidence" value="ECO:0007669"/>
    <property type="project" value="TreeGrafter"/>
</dbReference>
<evidence type="ECO:0000256" key="1">
    <source>
        <dbReference type="ARBA" id="ARBA00001968"/>
    </source>
</evidence>
<dbReference type="GO" id="GO:0000956">
    <property type="term" value="P:nuclear-transcribed mRNA catabolic process"/>
    <property type="evidence" value="ECO:0007669"/>
    <property type="project" value="TreeGrafter"/>
</dbReference>
<comment type="cofactor">
    <cofactor evidence="1 7">
        <name>a divalent metal cation</name>
        <dbReference type="ChEBI" id="CHEBI:60240"/>
    </cofactor>
</comment>
<keyword evidence="7" id="KW-0547">Nucleotide-binding</keyword>
<evidence type="ECO:0000256" key="5">
    <source>
        <dbReference type="ARBA" id="ARBA00046211"/>
    </source>
</evidence>
<dbReference type="GO" id="GO:0034353">
    <property type="term" value="F:mRNA 5'-diphosphatase activity"/>
    <property type="evidence" value="ECO:0007669"/>
    <property type="project" value="TreeGrafter"/>
</dbReference>
<evidence type="ECO:0000256" key="2">
    <source>
        <dbReference type="ARBA" id="ARBA00006562"/>
    </source>
</evidence>
<keyword evidence="9" id="KW-0255">Endonuclease</keyword>
<gene>
    <name evidence="9" type="primary">RAI1</name>
    <name evidence="9" type="ORF">ACHE_50248S</name>
</gene>
<evidence type="ECO:0000256" key="3">
    <source>
        <dbReference type="ARBA" id="ARBA00044676"/>
    </source>
</evidence>
<dbReference type="InterPro" id="IPR013961">
    <property type="entry name" value="RAI1"/>
</dbReference>
<dbReference type="GO" id="GO:0003723">
    <property type="term" value="F:RNA binding"/>
    <property type="evidence" value="ECO:0007669"/>
    <property type="project" value="UniProtKB-KW"/>
</dbReference>
<comment type="catalytic activity">
    <reaction evidence="3">
        <text>a 5'-end (N(7)-methyl 5'-triphosphoguanosine)-ribonucleoside-ribonucleotide in mRNA + H2O = a (N(7)-methyl 5'-triphosphoguanosine)-nucleoside + a 5'-end phospho-ribonucleoside in mRNA + H(+)</text>
        <dbReference type="Rhea" id="RHEA:66928"/>
        <dbReference type="Rhea" id="RHEA-COMP:15692"/>
        <dbReference type="Rhea" id="RHEA-COMP:17313"/>
        <dbReference type="ChEBI" id="CHEBI:15377"/>
        <dbReference type="ChEBI" id="CHEBI:15378"/>
        <dbReference type="ChEBI" id="CHEBI:138282"/>
        <dbReference type="ChEBI" id="CHEBI:172876"/>
        <dbReference type="ChEBI" id="CHEBI:172877"/>
    </reaction>
    <physiologicalReaction direction="left-to-right" evidence="3">
        <dbReference type="Rhea" id="RHEA:66929"/>
    </physiologicalReaction>
</comment>
<evidence type="ECO:0000259" key="8">
    <source>
        <dbReference type="Pfam" id="PF08652"/>
    </source>
</evidence>
<reference evidence="9" key="2">
    <citation type="submission" date="2021-02" db="EMBL/GenBank/DDBJ databases">
        <title>Aspergillus chevalieri M1 genome sequence.</title>
        <authorList>
            <person name="Kadooka C."/>
            <person name="Mori K."/>
            <person name="Futagami T."/>
        </authorList>
    </citation>
    <scope>NUCLEOTIDE SEQUENCE</scope>
    <source>
        <strain evidence="9">M1</strain>
    </source>
</reference>
<evidence type="ECO:0000256" key="6">
    <source>
        <dbReference type="ARBA" id="ARBA00048124"/>
    </source>
</evidence>
<reference evidence="9" key="1">
    <citation type="submission" date="2021-01" db="EMBL/GenBank/DDBJ databases">
        <authorList>
            <consortium name="Aspergillus chevalieri M1 genome sequencing consortium"/>
            <person name="Kazuki M."/>
            <person name="Futagami T."/>
        </authorList>
    </citation>
    <scope>NUCLEOTIDE SEQUENCE</scope>
    <source>
        <strain evidence="9">M1</strain>
    </source>
</reference>
<dbReference type="GO" id="GO:0046872">
    <property type="term" value="F:metal ion binding"/>
    <property type="evidence" value="ECO:0007669"/>
    <property type="project" value="UniProtKB-KW"/>
</dbReference>
<dbReference type="EC" id="3.6.1.-" evidence="7"/>
<dbReference type="GO" id="GO:0005829">
    <property type="term" value="C:cytosol"/>
    <property type="evidence" value="ECO:0007669"/>
    <property type="project" value="TreeGrafter"/>
</dbReference>
<dbReference type="Pfam" id="PF08652">
    <property type="entry name" value="RAI1"/>
    <property type="match status" value="1"/>
</dbReference>
<name>A0A7R7VQN3_ASPCH</name>
<dbReference type="GO" id="GO:0005634">
    <property type="term" value="C:nucleus"/>
    <property type="evidence" value="ECO:0007669"/>
    <property type="project" value="UniProtKB-SubCell"/>
</dbReference>
<dbReference type="PANTHER" id="PTHR12395">
    <property type="entry name" value="DOM-3 RELATED"/>
    <property type="match status" value="1"/>
</dbReference>
<comment type="catalytic activity">
    <reaction evidence="6">
        <text>a 5'-end NAD(+)-phospho-ribonucleoside in mRNA + H2O = a 5'-end phospho-ribonucleoside in mRNA + NAD(+) + H(+)</text>
        <dbReference type="Rhea" id="RHEA:60880"/>
        <dbReference type="Rhea" id="RHEA-COMP:15692"/>
        <dbReference type="Rhea" id="RHEA-COMP:15698"/>
        <dbReference type="ChEBI" id="CHEBI:15377"/>
        <dbReference type="ChEBI" id="CHEBI:15378"/>
        <dbReference type="ChEBI" id="CHEBI:57540"/>
        <dbReference type="ChEBI" id="CHEBI:138282"/>
        <dbReference type="ChEBI" id="CHEBI:144029"/>
    </reaction>
    <physiologicalReaction direction="left-to-right" evidence="6">
        <dbReference type="Rhea" id="RHEA:60881"/>
    </physiologicalReaction>
</comment>
<organism evidence="9 10">
    <name type="scientific">Aspergillus chevalieri</name>
    <name type="common">Eurotium chevalieri</name>
    <dbReference type="NCBI Taxonomy" id="182096"/>
    <lineage>
        <taxon>Eukaryota</taxon>
        <taxon>Fungi</taxon>
        <taxon>Dikarya</taxon>
        <taxon>Ascomycota</taxon>
        <taxon>Pezizomycotina</taxon>
        <taxon>Eurotiomycetes</taxon>
        <taxon>Eurotiomycetidae</taxon>
        <taxon>Eurotiales</taxon>
        <taxon>Aspergillaceae</taxon>
        <taxon>Aspergillus</taxon>
        <taxon>Aspergillus subgen. Aspergillus</taxon>
    </lineage>
</organism>
<dbReference type="GO" id="GO:0000166">
    <property type="term" value="F:nucleotide binding"/>
    <property type="evidence" value="ECO:0007669"/>
    <property type="project" value="UniProtKB-KW"/>
</dbReference>
<comment type="similarity">
    <text evidence="2 7">Belongs to the DXO/Dom3Z family.</text>
</comment>
<keyword evidence="7" id="KW-0539">Nucleus</keyword>
<comment type="subcellular location">
    <subcellularLocation>
        <location evidence="7">Nucleus</location>
    </subcellularLocation>
</comment>
<protein>
    <recommendedName>
        <fullName evidence="7">Decapping nuclease</fullName>
        <ecNumber evidence="7">3.6.1.-</ecNumber>
    </recommendedName>
</protein>
<keyword evidence="7" id="KW-0479">Metal-binding</keyword>
<dbReference type="GO" id="GO:0004519">
    <property type="term" value="F:endonuclease activity"/>
    <property type="evidence" value="ECO:0007669"/>
    <property type="project" value="UniProtKB-KW"/>
</dbReference>
<evidence type="ECO:0000256" key="4">
    <source>
        <dbReference type="ARBA" id="ARBA00044692"/>
    </source>
</evidence>
<keyword evidence="10" id="KW-1185">Reference proteome</keyword>
<evidence type="ECO:0000256" key="7">
    <source>
        <dbReference type="RuleBase" id="RU367113"/>
    </source>
</evidence>
<dbReference type="EMBL" id="AP024420">
    <property type="protein sequence ID" value="BCR89050.1"/>
    <property type="molecule type" value="Genomic_DNA"/>
</dbReference>
<dbReference type="Proteomes" id="UP000637239">
    <property type="component" value="Chromosome 5"/>
</dbReference>
<dbReference type="PANTHER" id="PTHR12395:SF9">
    <property type="entry name" value="DECAPPING AND EXORIBONUCLEASE PROTEIN"/>
    <property type="match status" value="1"/>
</dbReference>
<proteinExistence type="inferred from homology"/>
<dbReference type="RefSeq" id="XP_043137572.1">
    <property type="nucleotide sequence ID" value="XM_043279943.1"/>
</dbReference>
<sequence>MNRSTFDIQPVNRFVGTNATIRRPKEITCFSYDDQRQFHLDESSMRYYYPPQLPADLNRGFGTFQKLDDSADEHLDALLKTIVAMEKETGKKCEADIITWRGMMTKILTIPFDNLNGFEMNATRFQDTMYYHNPWPVIKWTGLMIIRFIEENNFYKNEQKKVQQNQRMPPGMASQDLMAYWGYKFESISVLRQPWDPTPRHEIENRDEEIVNNSAQYCSVVRTGIGNVRMVIGGEVDAVWDCKPDRKEDHIRWVELKTSAEIRNDRDMVKYERKLLKFWAQSFLLGVPKIVVGFRDQQGIVHRMEEVDTYTIPSKVKKVGRGTWDGNICINFAAAFLEWLKTTITQDGTWRIRKAEKSPVIEVFKVEESGHGDILSPEFTAWRSRMEDTETKEPHEVPAE</sequence>
<dbReference type="KEGG" id="ache:ACHE_50248S"/>
<keyword evidence="7" id="KW-0694">RNA-binding</keyword>
<dbReference type="InterPro" id="IPR039039">
    <property type="entry name" value="RAI1-like_fam"/>
</dbReference>
<accession>A0A7R7VQN3</accession>
<comment type="catalytic activity">
    <reaction evidence="4">
        <text>a 5'-end triphospho-ribonucleoside in mRNA + H2O = a 5'-end phospho-ribonucleoside in mRNA + diphosphate + H(+)</text>
        <dbReference type="Rhea" id="RHEA:78683"/>
        <dbReference type="Rhea" id="RHEA-COMP:15692"/>
        <dbReference type="Rhea" id="RHEA-COMP:17164"/>
        <dbReference type="ChEBI" id="CHEBI:15377"/>
        <dbReference type="ChEBI" id="CHEBI:15378"/>
        <dbReference type="ChEBI" id="CHEBI:33019"/>
        <dbReference type="ChEBI" id="CHEBI:138282"/>
        <dbReference type="ChEBI" id="CHEBI:167618"/>
    </reaction>
    <physiologicalReaction direction="left-to-right" evidence="4">
        <dbReference type="Rhea" id="RHEA:78684"/>
    </physiologicalReaction>
</comment>
<keyword evidence="7" id="KW-0378">Hydrolase</keyword>
<dbReference type="AlphaFoldDB" id="A0A7R7VQN3"/>
<evidence type="ECO:0000313" key="9">
    <source>
        <dbReference type="EMBL" id="BCR89050.1"/>
    </source>
</evidence>
<keyword evidence="7" id="KW-0540">Nuclease</keyword>
<evidence type="ECO:0000313" key="10">
    <source>
        <dbReference type="Proteomes" id="UP000637239"/>
    </source>
</evidence>